<dbReference type="InterPro" id="IPR011717">
    <property type="entry name" value="TPR-4"/>
</dbReference>
<dbReference type="EMBL" id="JBHSBL010000019">
    <property type="protein sequence ID" value="MFC4068422.1"/>
    <property type="molecule type" value="Genomic_DNA"/>
</dbReference>
<organism evidence="1 2">
    <name type="scientific">Actinoplanes subglobosus</name>
    <dbReference type="NCBI Taxonomy" id="1547892"/>
    <lineage>
        <taxon>Bacteria</taxon>
        <taxon>Bacillati</taxon>
        <taxon>Actinomycetota</taxon>
        <taxon>Actinomycetes</taxon>
        <taxon>Micromonosporales</taxon>
        <taxon>Micromonosporaceae</taxon>
        <taxon>Actinoplanes</taxon>
    </lineage>
</organism>
<dbReference type="Gene3D" id="1.25.40.10">
    <property type="entry name" value="Tetratricopeptide repeat domain"/>
    <property type="match status" value="1"/>
</dbReference>
<reference evidence="2" key="1">
    <citation type="journal article" date="2019" name="Int. J. Syst. Evol. Microbiol.">
        <title>The Global Catalogue of Microorganisms (GCM) 10K type strain sequencing project: providing services to taxonomists for standard genome sequencing and annotation.</title>
        <authorList>
            <consortium name="The Broad Institute Genomics Platform"/>
            <consortium name="The Broad Institute Genome Sequencing Center for Infectious Disease"/>
            <person name="Wu L."/>
            <person name="Ma J."/>
        </authorList>
    </citation>
    <scope>NUCLEOTIDE SEQUENCE [LARGE SCALE GENOMIC DNA]</scope>
    <source>
        <strain evidence="2">TBRC 5832</strain>
    </source>
</reference>
<proteinExistence type="predicted"/>
<dbReference type="RefSeq" id="WP_378069322.1">
    <property type="nucleotide sequence ID" value="NZ_JBHSBL010000019.1"/>
</dbReference>
<dbReference type="Pfam" id="PF07721">
    <property type="entry name" value="TPR_4"/>
    <property type="match status" value="3"/>
</dbReference>
<evidence type="ECO:0000313" key="1">
    <source>
        <dbReference type="EMBL" id="MFC4068422.1"/>
    </source>
</evidence>
<comment type="caution">
    <text evidence="1">The sequence shown here is derived from an EMBL/GenBank/DDBJ whole genome shotgun (WGS) entry which is preliminary data.</text>
</comment>
<protein>
    <submittedName>
        <fullName evidence="1">Tetratricopeptide repeat protein</fullName>
    </submittedName>
</protein>
<dbReference type="Proteomes" id="UP001595867">
    <property type="component" value="Unassembled WGS sequence"/>
</dbReference>
<keyword evidence="2" id="KW-1185">Reference proteome</keyword>
<sequence length="408" mass="43514">MDAADLAHRARTHAGWVPPDLVDLLLAGGHTGDVARLARQGDWFCARALADPEILAPYAATGWWPATEAMATLLQRQGRTGEAVAMARSHPGADRAFLGRLLARAGQAGDAYDLLRPGIDDASLAAALVDVAAPAGRDEDTAALLTARIAAAVRRCDHPGCDDVAVTPFNAVDLLATIRERQGRIDEAIALLHTREMTSINDRDQLADLLARHGRLDELRAYAAADTLGHGARVLAGLLEQRGDIDGAIAVYRQPGLSCDVELAELLARHGHVDEATAVLRAFAARGDDWTVDVLCGHYPENGRAAEGLAYLDGLGADDWEYFRLRLPLLAALGRRDEAITLAQAHPEGGTWYAAGVIAALLADAGRPEQALAVLRRHDLRHDMARLLIGLGRVPAALSVLRDAPASR</sequence>
<accession>A0ABV8IVZ3</accession>
<gene>
    <name evidence="1" type="ORF">ACFO0C_26135</name>
</gene>
<name>A0ABV8IVZ3_9ACTN</name>
<dbReference type="InterPro" id="IPR011990">
    <property type="entry name" value="TPR-like_helical_dom_sf"/>
</dbReference>
<evidence type="ECO:0000313" key="2">
    <source>
        <dbReference type="Proteomes" id="UP001595867"/>
    </source>
</evidence>